<sequence>MKESMEGSLETDGRNYGGHGRLSFPTAPHHASALVLPPILFSSVEMPSSPSRQSLPSPPPRPHTTPSGLQSTKSPPSVPREPLLHENGESVGHNNSPLNSLSLSPAGSFPSVKASISSRGIMSTSMSTALTSESPLKAAATLIQSLDIAHTEMSSFAADAARDAESARRNARAAHEIARRYQNRSYPKTKSSFEDITVLALSTRKTSGSTPPSSKIAHGLSTSDNGATTAVTPRPKPPKMKPLNLQLDEPQSFQDEDNDNVIIAIATDLTKHSGKNDQTPQNGKKHVVSSKEDDTMPPKASGSTTVNNNRKSRGFHTPSSVERIAQHHADDMLQLSLELERIKQELKSEQRMHQECKTALASMHAKNASLEAQNHKLLQDLETERRQSTQQLSQLQQEVTMGRLRLQAAEEDAQLALDLAKDSSDQRDQLEEQLQKALEEIHMLKANAAQAGATAMMNGGNHLELTVDTPRRHVRFADSQEDARHDHNEGKTPESAFGTPLSLSSPTPSRALVALGRQVLRRQTTPEDMVIHQFELTPAKSAERRMRLRQRLTELDAVIEASASGTSSPYRGITPTNSPLRLLTSSASTTNDAENIAVKKKLEECYAAFKILQTSGKRLDMDGYWFRDNIPNPGMGNKQALSHPVQLDVMTRQYCQNVEFKLDRQKKEINELESLCGYLEKKLMTDNN</sequence>
<feature type="compositionally biased region" description="Polar residues" evidence="2">
    <location>
        <begin position="220"/>
        <end position="231"/>
    </location>
</feature>
<accession>A0A9K3PGF3</accession>
<gene>
    <name evidence="3" type="ORF">IV203_005836</name>
</gene>
<feature type="compositionally biased region" description="Low complexity" evidence="2">
    <location>
        <begin position="94"/>
        <end position="105"/>
    </location>
</feature>
<feature type="region of interest" description="Disordered" evidence="2">
    <location>
        <begin position="203"/>
        <end position="244"/>
    </location>
</feature>
<keyword evidence="1" id="KW-0175">Coiled coil</keyword>
<feature type="coiled-coil region" evidence="1">
    <location>
        <begin position="325"/>
        <end position="454"/>
    </location>
</feature>
<feature type="region of interest" description="Disordered" evidence="2">
    <location>
        <begin position="1"/>
        <end position="26"/>
    </location>
</feature>
<evidence type="ECO:0000256" key="2">
    <source>
        <dbReference type="SAM" id="MobiDB-lite"/>
    </source>
</evidence>
<protein>
    <submittedName>
        <fullName evidence="3">Uncharacterized protein</fullName>
    </submittedName>
</protein>
<evidence type="ECO:0000313" key="4">
    <source>
        <dbReference type="Proteomes" id="UP000693970"/>
    </source>
</evidence>
<comment type="caution">
    <text evidence="3">The sequence shown here is derived from an EMBL/GenBank/DDBJ whole genome shotgun (WGS) entry which is preliminary data.</text>
</comment>
<evidence type="ECO:0000313" key="3">
    <source>
        <dbReference type="EMBL" id="KAG7346767.1"/>
    </source>
</evidence>
<dbReference type="Proteomes" id="UP000693970">
    <property type="component" value="Unassembled WGS sequence"/>
</dbReference>
<feature type="region of interest" description="Disordered" evidence="2">
    <location>
        <begin position="43"/>
        <end position="105"/>
    </location>
</feature>
<reference evidence="3" key="2">
    <citation type="submission" date="2021-04" db="EMBL/GenBank/DDBJ databases">
        <authorList>
            <person name="Podell S."/>
        </authorList>
    </citation>
    <scope>NUCLEOTIDE SEQUENCE</scope>
    <source>
        <strain evidence="3">Hildebrandi</strain>
    </source>
</reference>
<feature type="region of interest" description="Disordered" evidence="2">
    <location>
        <begin position="480"/>
        <end position="505"/>
    </location>
</feature>
<dbReference type="EMBL" id="JAGRRH010000021">
    <property type="protein sequence ID" value="KAG7346767.1"/>
    <property type="molecule type" value="Genomic_DNA"/>
</dbReference>
<feature type="compositionally biased region" description="Basic and acidic residues" evidence="2">
    <location>
        <begin position="480"/>
        <end position="492"/>
    </location>
</feature>
<proteinExistence type="predicted"/>
<name>A0A9K3PGF3_9STRA</name>
<dbReference type="AlphaFoldDB" id="A0A9K3PGF3"/>
<feature type="coiled-coil region" evidence="1">
    <location>
        <begin position="655"/>
        <end position="682"/>
    </location>
</feature>
<organism evidence="3 4">
    <name type="scientific">Nitzschia inconspicua</name>
    <dbReference type="NCBI Taxonomy" id="303405"/>
    <lineage>
        <taxon>Eukaryota</taxon>
        <taxon>Sar</taxon>
        <taxon>Stramenopiles</taxon>
        <taxon>Ochrophyta</taxon>
        <taxon>Bacillariophyta</taxon>
        <taxon>Bacillariophyceae</taxon>
        <taxon>Bacillariophycidae</taxon>
        <taxon>Bacillariales</taxon>
        <taxon>Bacillariaceae</taxon>
        <taxon>Nitzschia</taxon>
    </lineage>
</organism>
<dbReference type="OrthoDB" id="48284at2759"/>
<feature type="compositionally biased region" description="Polar residues" evidence="2">
    <location>
        <begin position="203"/>
        <end position="213"/>
    </location>
</feature>
<feature type="region of interest" description="Disordered" evidence="2">
    <location>
        <begin position="272"/>
        <end position="316"/>
    </location>
</feature>
<keyword evidence="4" id="KW-1185">Reference proteome</keyword>
<evidence type="ECO:0000256" key="1">
    <source>
        <dbReference type="SAM" id="Coils"/>
    </source>
</evidence>
<reference evidence="3" key="1">
    <citation type="journal article" date="2021" name="Sci. Rep.">
        <title>Diploid genomic architecture of Nitzschia inconspicua, an elite biomass production diatom.</title>
        <authorList>
            <person name="Oliver A."/>
            <person name="Podell S."/>
            <person name="Pinowska A."/>
            <person name="Traller J.C."/>
            <person name="Smith S.R."/>
            <person name="McClure R."/>
            <person name="Beliaev A."/>
            <person name="Bohutskyi P."/>
            <person name="Hill E.A."/>
            <person name="Rabines A."/>
            <person name="Zheng H."/>
            <person name="Allen L.Z."/>
            <person name="Kuo A."/>
            <person name="Grigoriev I.V."/>
            <person name="Allen A.E."/>
            <person name="Hazlebeck D."/>
            <person name="Allen E.E."/>
        </authorList>
    </citation>
    <scope>NUCLEOTIDE SEQUENCE</scope>
    <source>
        <strain evidence="3">Hildebrandi</strain>
    </source>
</reference>